<gene>
    <name evidence="2" type="ORF">GCM10022204_18300</name>
</gene>
<comment type="caution">
    <text evidence="2">The sequence shown here is derived from an EMBL/GenBank/DDBJ whole genome shotgun (WGS) entry which is preliminary data.</text>
</comment>
<dbReference type="InterPro" id="IPR011009">
    <property type="entry name" value="Kinase-like_dom_sf"/>
</dbReference>
<dbReference type="Proteomes" id="UP001500051">
    <property type="component" value="Unassembled WGS sequence"/>
</dbReference>
<reference evidence="3" key="1">
    <citation type="journal article" date="2019" name="Int. J. Syst. Evol. Microbiol.">
        <title>The Global Catalogue of Microorganisms (GCM) 10K type strain sequencing project: providing services to taxonomists for standard genome sequencing and annotation.</title>
        <authorList>
            <consortium name="The Broad Institute Genomics Platform"/>
            <consortium name="The Broad Institute Genome Sequencing Center for Infectious Disease"/>
            <person name="Wu L."/>
            <person name="Ma J."/>
        </authorList>
    </citation>
    <scope>NUCLEOTIDE SEQUENCE [LARGE SCALE GENOMIC DNA]</scope>
    <source>
        <strain evidence="3">JCM 16548</strain>
    </source>
</reference>
<proteinExistence type="predicted"/>
<sequence length="306" mass="32918">MVDSGSGLGALTEVVRTRVAQLLGPRAARDLEVLQTSAAGAVVRVRTHGTAEGAVLKVAPRPGAADGRDVDFRRTAAVIGLARGAGVPAPRVLSVDTSGGDEAWQSLLLEHVPGRPWRQVRPELDAGGVDTAQREIAEVLSAIQAITFDGFGELDGGARPTGVSLLAALTRRADRILLPGDRESFLAALASREHLFAAAPGLPVLVHDDLHHANILFDRRGDRCKLSGVIDWDKAWAGPAESDPARMAFWDGMTGRGFWEVYRRAASVPAGWQERARLLQLLWCLEYDDGSARHAHDTARAWDRLT</sequence>
<name>A0ABP7DB23_9ACTN</name>
<dbReference type="Gene3D" id="3.90.1200.10">
    <property type="match status" value="1"/>
</dbReference>
<dbReference type="SUPFAM" id="SSF56112">
    <property type="entry name" value="Protein kinase-like (PK-like)"/>
    <property type="match status" value="1"/>
</dbReference>
<dbReference type="EMBL" id="BAAAYX010000004">
    <property type="protein sequence ID" value="GAA3701781.1"/>
    <property type="molecule type" value="Genomic_DNA"/>
</dbReference>
<dbReference type="Pfam" id="PF01636">
    <property type="entry name" value="APH"/>
    <property type="match status" value="1"/>
</dbReference>
<evidence type="ECO:0000313" key="2">
    <source>
        <dbReference type="EMBL" id="GAA3701781.1"/>
    </source>
</evidence>
<dbReference type="PANTHER" id="PTHR21310">
    <property type="entry name" value="AMINOGLYCOSIDE PHOSPHOTRANSFERASE-RELATED-RELATED"/>
    <property type="match status" value="1"/>
</dbReference>
<evidence type="ECO:0000313" key="3">
    <source>
        <dbReference type="Proteomes" id="UP001500051"/>
    </source>
</evidence>
<protein>
    <recommendedName>
        <fullName evidence="1">Aminoglycoside phosphotransferase domain-containing protein</fullName>
    </recommendedName>
</protein>
<evidence type="ECO:0000259" key="1">
    <source>
        <dbReference type="Pfam" id="PF01636"/>
    </source>
</evidence>
<dbReference type="RefSeq" id="WP_344812020.1">
    <property type="nucleotide sequence ID" value="NZ_BAAAYX010000004.1"/>
</dbReference>
<dbReference type="InterPro" id="IPR051678">
    <property type="entry name" value="AGP_Transferase"/>
</dbReference>
<feature type="domain" description="Aminoglycoside phosphotransferase" evidence="1">
    <location>
        <begin position="43"/>
        <end position="276"/>
    </location>
</feature>
<keyword evidence="3" id="KW-1185">Reference proteome</keyword>
<accession>A0ABP7DB23</accession>
<organism evidence="2 3">
    <name type="scientific">Microlunatus aurantiacus</name>
    <dbReference type="NCBI Taxonomy" id="446786"/>
    <lineage>
        <taxon>Bacteria</taxon>
        <taxon>Bacillati</taxon>
        <taxon>Actinomycetota</taxon>
        <taxon>Actinomycetes</taxon>
        <taxon>Propionibacteriales</taxon>
        <taxon>Propionibacteriaceae</taxon>
        <taxon>Microlunatus</taxon>
    </lineage>
</organism>
<dbReference type="InterPro" id="IPR002575">
    <property type="entry name" value="Aminoglycoside_PTrfase"/>
</dbReference>